<feature type="transmembrane region" description="Helical" evidence="1">
    <location>
        <begin position="67"/>
        <end position="85"/>
    </location>
</feature>
<name>A0A1B7LI42_9FIRM</name>
<evidence type="ECO:0000256" key="1">
    <source>
        <dbReference type="SAM" id="Phobius"/>
    </source>
</evidence>
<keyword evidence="1" id="KW-1133">Transmembrane helix</keyword>
<keyword evidence="3" id="KW-1185">Reference proteome</keyword>
<feature type="transmembrane region" description="Helical" evidence="1">
    <location>
        <begin position="451"/>
        <end position="468"/>
    </location>
</feature>
<feature type="transmembrane region" description="Helical" evidence="1">
    <location>
        <begin position="354"/>
        <end position="382"/>
    </location>
</feature>
<feature type="transmembrane region" description="Helical" evidence="1">
    <location>
        <begin position="191"/>
        <end position="209"/>
    </location>
</feature>
<feature type="transmembrane region" description="Helical" evidence="1">
    <location>
        <begin position="418"/>
        <end position="439"/>
    </location>
</feature>
<gene>
    <name evidence="2" type="ORF">A6M21_03950</name>
</gene>
<sequence>MHVTALSLTDYVFMFFVILTLACLATRRDALLPTSLGLLVVGMLLTHSVVGGVEVAFKAVMASTTDLLNIIIVIALVVAMTKTMEDMGSDRLMVSPIRKFLHNPNVSYWIIGIAMLIVSWFIWPTPAAALLGALLLPVAIVGGLPPLIAGMALAIFGKGIALSSDFIIQGTPSVTAKLTHIPVGTIMGSSIPIWAVVSIVATVVAFLIARKAIKDNQTEECVSFDGTLIEMKELEKAAAASVNFNVSPIGRVMAWLIPLAFLADIIVMFNRHIIGDDATALIGGTTLAITMVSAVFQYKDEAFKKVMEHVRSGWKFAVTVFGPVVIIAGFFWLGGDSLKEILGNPHAQGLMFDWGYFIAAHVPINKFVVAVMVVIAGILAAFDGSGYAAIPLSASIAMALGTPIHANVAYLASLGQMAAIWTGATLVPWGFLAVSAAVAGVDPQDLARRNMWPTLLGLAAGILITVYLA</sequence>
<dbReference type="Proteomes" id="UP000078532">
    <property type="component" value="Unassembled WGS sequence"/>
</dbReference>
<comment type="caution">
    <text evidence="2">The sequence shown here is derived from an EMBL/GenBank/DDBJ whole genome shotgun (WGS) entry which is preliminary data.</text>
</comment>
<reference evidence="2 3" key="1">
    <citation type="submission" date="2016-04" db="EMBL/GenBank/DDBJ databases">
        <authorList>
            <person name="Evans L.H."/>
            <person name="Alamgir A."/>
            <person name="Owens N."/>
            <person name="Weber N.D."/>
            <person name="Virtaneva K."/>
            <person name="Barbian K."/>
            <person name="Babar A."/>
            <person name="Rosenke K."/>
        </authorList>
    </citation>
    <scope>NUCLEOTIDE SEQUENCE [LARGE SCALE GENOMIC DNA]</scope>
    <source>
        <strain evidence="2 3">LMa1</strain>
    </source>
</reference>
<feature type="transmembrane region" description="Helical" evidence="1">
    <location>
        <begin position="389"/>
        <end position="412"/>
    </location>
</feature>
<feature type="transmembrane region" description="Helical" evidence="1">
    <location>
        <begin position="106"/>
        <end position="123"/>
    </location>
</feature>
<feature type="transmembrane region" description="Helical" evidence="1">
    <location>
        <begin position="278"/>
        <end position="296"/>
    </location>
</feature>
<dbReference type="RefSeq" id="WP_066666390.1">
    <property type="nucleotide sequence ID" value="NZ_LYVF01000040.1"/>
</dbReference>
<evidence type="ECO:0000313" key="2">
    <source>
        <dbReference type="EMBL" id="OAT86085.1"/>
    </source>
</evidence>
<proteinExistence type="predicted"/>
<feature type="transmembrane region" description="Helical" evidence="1">
    <location>
        <begin position="129"/>
        <end position="154"/>
    </location>
</feature>
<dbReference type="EMBL" id="LYVF01000040">
    <property type="protein sequence ID" value="OAT86085.1"/>
    <property type="molecule type" value="Genomic_DNA"/>
</dbReference>
<protein>
    <recommendedName>
        <fullName evidence="4">Citrate transporter</fullName>
    </recommendedName>
</protein>
<feature type="transmembrane region" description="Helical" evidence="1">
    <location>
        <begin position="316"/>
        <end position="334"/>
    </location>
</feature>
<dbReference type="AlphaFoldDB" id="A0A1B7LI42"/>
<evidence type="ECO:0008006" key="4">
    <source>
        <dbReference type="Google" id="ProtNLM"/>
    </source>
</evidence>
<feature type="transmembrane region" description="Helical" evidence="1">
    <location>
        <begin position="252"/>
        <end position="272"/>
    </location>
</feature>
<dbReference type="OrthoDB" id="8641791at2"/>
<keyword evidence="1" id="KW-0472">Membrane</keyword>
<dbReference type="STRING" id="1838280.A6M21_03950"/>
<keyword evidence="1" id="KW-0812">Transmembrane</keyword>
<organism evidence="2 3">
    <name type="scientific">Desulfotomaculum copahuensis</name>
    <dbReference type="NCBI Taxonomy" id="1838280"/>
    <lineage>
        <taxon>Bacteria</taxon>
        <taxon>Bacillati</taxon>
        <taxon>Bacillota</taxon>
        <taxon>Clostridia</taxon>
        <taxon>Eubacteriales</taxon>
        <taxon>Desulfotomaculaceae</taxon>
        <taxon>Desulfotomaculum</taxon>
    </lineage>
</organism>
<evidence type="ECO:0000313" key="3">
    <source>
        <dbReference type="Proteomes" id="UP000078532"/>
    </source>
</evidence>
<feature type="transmembrane region" description="Helical" evidence="1">
    <location>
        <begin position="6"/>
        <end position="24"/>
    </location>
</feature>
<feature type="transmembrane region" description="Helical" evidence="1">
    <location>
        <begin position="36"/>
        <end position="61"/>
    </location>
</feature>
<accession>A0A1B7LI42</accession>